<name>A0A1B6NT66_9ZZZZ</name>
<proteinExistence type="predicted"/>
<comment type="caution">
    <text evidence="1">The sequence shown here is derived from an EMBL/GenBank/DDBJ whole genome shotgun (WGS) entry which is preliminary data.</text>
</comment>
<organism evidence="1">
    <name type="scientific">marine sediment metagenome</name>
    <dbReference type="NCBI Taxonomy" id="412755"/>
    <lineage>
        <taxon>unclassified sequences</taxon>
        <taxon>metagenomes</taxon>
        <taxon>ecological metagenomes</taxon>
    </lineage>
</organism>
<gene>
    <name evidence="1" type="ORF">MGSAQ_002012</name>
</gene>
<sequence length="34" mass="4078">CAYADRDRGCEKFIPVPLYRFYTEFTIANNLNEF</sequence>
<dbReference type="EMBL" id="AYSL01001115">
    <property type="protein sequence ID" value="KTF06491.1"/>
    <property type="molecule type" value="Genomic_DNA"/>
</dbReference>
<protein>
    <submittedName>
        <fullName evidence="1">Uncharacterized protein</fullName>
    </submittedName>
</protein>
<dbReference type="AlphaFoldDB" id="A0A1B6NT66"/>
<reference evidence="1" key="1">
    <citation type="submission" date="2013-11" db="EMBL/GenBank/DDBJ databases">
        <title>Microbial diversity, functional groups and degradation webs in Northern and Southern Mediterranean and Red Sea marine crude oil polluted sites.</title>
        <authorList>
            <person name="Daffonchio D."/>
            <person name="Mapelli F."/>
            <person name="Ferrer M."/>
            <person name="Richter M."/>
            <person name="Cherif A."/>
            <person name="Malkawi H.I."/>
            <person name="Yakimov M.M."/>
            <person name="Abdel-Fattah Y.R."/>
            <person name="Blaghen M."/>
            <person name="Golyshin P.N."/>
            <person name="Kalogerakis N."/>
            <person name="Boon N."/>
            <person name="Magagnini M."/>
            <person name="Fava F."/>
        </authorList>
    </citation>
    <scope>NUCLEOTIDE SEQUENCE</scope>
</reference>
<feature type="non-terminal residue" evidence="1">
    <location>
        <position position="1"/>
    </location>
</feature>
<evidence type="ECO:0000313" key="1">
    <source>
        <dbReference type="EMBL" id="KTF06491.1"/>
    </source>
</evidence>
<accession>A0A1B6NT66</accession>